<dbReference type="AlphaFoldDB" id="G5IMD8"/>
<protein>
    <recommendedName>
        <fullName evidence="3">PilZ domain-containing protein</fullName>
    </recommendedName>
</protein>
<reference evidence="1 2" key="1">
    <citation type="submission" date="2011-08" db="EMBL/GenBank/DDBJ databases">
        <title>The Genome Sequence of Clostridium hathewayi WAL-18680.</title>
        <authorList>
            <consortium name="The Broad Institute Genome Sequencing Platform"/>
            <person name="Earl A."/>
            <person name="Ward D."/>
            <person name="Feldgarden M."/>
            <person name="Gevers D."/>
            <person name="Finegold S.M."/>
            <person name="Summanen P.H."/>
            <person name="Molitoris D.R."/>
            <person name="Song M."/>
            <person name="Daigneault M."/>
            <person name="Allen-Vercoe E."/>
            <person name="Young S.K."/>
            <person name="Zeng Q."/>
            <person name="Gargeya S."/>
            <person name="Fitzgerald M."/>
            <person name="Haas B."/>
            <person name="Abouelleil A."/>
            <person name="Alvarado L."/>
            <person name="Arachchi H.M."/>
            <person name="Berlin A."/>
            <person name="Brown A."/>
            <person name="Chapman S.B."/>
            <person name="Chen Z."/>
            <person name="Dunbar C."/>
            <person name="Freedman E."/>
            <person name="Gearin G."/>
            <person name="Gellesch M."/>
            <person name="Goldberg J."/>
            <person name="Griggs A."/>
            <person name="Gujja S."/>
            <person name="Heiman D."/>
            <person name="Howarth C."/>
            <person name="Larson L."/>
            <person name="Lui A."/>
            <person name="MacDonald P.J.P."/>
            <person name="Montmayeur A."/>
            <person name="Murphy C."/>
            <person name="Neiman D."/>
            <person name="Pearson M."/>
            <person name="Priest M."/>
            <person name="Roberts A."/>
            <person name="Saif S."/>
            <person name="Shea T."/>
            <person name="Shenoy N."/>
            <person name="Sisk P."/>
            <person name="Stolte C."/>
            <person name="Sykes S."/>
            <person name="Wortman J."/>
            <person name="Nusbaum C."/>
            <person name="Birren B."/>
        </authorList>
    </citation>
    <scope>NUCLEOTIDE SEQUENCE [LARGE SCALE GENOMIC DNA]</scope>
    <source>
        <strain evidence="1 2">WAL-18680</strain>
    </source>
</reference>
<organism evidence="1 2">
    <name type="scientific">Hungatella hathewayi WAL-18680</name>
    <dbReference type="NCBI Taxonomy" id="742737"/>
    <lineage>
        <taxon>Bacteria</taxon>
        <taxon>Bacillati</taxon>
        <taxon>Bacillota</taxon>
        <taxon>Clostridia</taxon>
        <taxon>Lachnospirales</taxon>
        <taxon>Lachnospiraceae</taxon>
        <taxon>Hungatella</taxon>
    </lineage>
</organism>
<dbReference type="PATRIC" id="fig|742737.3.peg.4654"/>
<sequence>MAELSDAYVGSSCLVTGTRNEVFVLGAIKKVGKTFIDIGFSHSKLPIMPYGYLVKLEVHNIYLGLRVYVGSVYLSTTKMTRITIIEDVTSSQYDKCFQVKVDEDGVIYNCMRGDELLGMDDNGHGYNGLRVKVMSVGVGGLKFRTTTPLRPGDWFNIMIPTMEGVVLFCCIVRSYVELAIGERAFICDFMEMEESQEEILYKYLLKHLKKQIQRQLERKRKK</sequence>
<gene>
    <name evidence="1" type="ORF">HMPREF9473_04666</name>
</gene>
<keyword evidence="2" id="KW-1185">Reference proteome</keyword>
<dbReference type="RefSeq" id="WP_006782654.1">
    <property type="nucleotide sequence ID" value="NZ_CP040506.1"/>
</dbReference>
<proteinExistence type="predicted"/>
<name>G5IMD8_9FIRM</name>
<evidence type="ECO:0000313" key="1">
    <source>
        <dbReference type="EMBL" id="EHI57557.1"/>
    </source>
</evidence>
<evidence type="ECO:0008006" key="3">
    <source>
        <dbReference type="Google" id="ProtNLM"/>
    </source>
</evidence>
<comment type="caution">
    <text evidence="1">The sequence shown here is derived from an EMBL/GenBank/DDBJ whole genome shotgun (WGS) entry which is preliminary data.</text>
</comment>
<dbReference type="Proteomes" id="UP000005384">
    <property type="component" value="Unassembled WGS sequence"/>
</dbReference>
<evidence type="ECO:0000313" key="2">
    <source>
        <dbReference type="Proteomes" id="UP000005384"/>
    </source>
</evidence>
<dbReference type="OrthoDB" id="1856409at2"/>
<dbReference type="HOGENOM" id="CLU_1276206_0_0_9"/>
<dbReference type="EMBL" id="ADLN01000120">
    <property type="protein sequence ID" value="EHI57557.1"/>
    <property type="molecule type" value="Genomic_DNA"/>
</dbReference>
<accession>G5IMD8</accession>